<proteinExistence type="inferred from homology"/>
<dbReference type="InterPro" id="IPR029058">
    <property type="entry name" value="AB_hydrolase_fold"/>
</dbReference>
<feature type="domain" description="Carboxylesterase type B" evidence="6">
    <location>
        <begin position="9"/>
        <end position="523"/>
    </location>
</feature>
<name>A0AAF3F2J1_9BILA</name>
<dbReference type="AlphaFoldDB" id="A0AAF3F2J1"/>
<keyword evidence="2" id="KW-0719">Serine esterase</keyword>
<dbReference type="InterPro" id="IPR002018">
    <property type="entry name" value="CarbesteraseB"/>
</dbReference>
<dbReference type="WBParaSite" id="MBELARI_LOCUS20737">
    <property type="protein sequence ID" value="MBELARI_LOCUS20737"/>
    <property type="gene ID" value="MBELARI_LOCUS20737"/>
</dbReference>
<dbReference type="GO" id="GO:0052689">
    <property type="term" value="F:carboxylic ester hydrolase activity"/>
    <property type="evidence" value="ECO:0007669"/>
    <property type="project" value="UniProtKB-KW"/>
</dbReference>
<dbReference type="Proteomes" id="UP000887575">
    <property type="component" value="Unassembled WGS sequence"/>
</dbReference>
<dbReference type="InterPro" id="IPR019826">
    <property type="entry name" value="Carboxylesterase_B_AS"/>
</dbReference>
<evidence type="ECO:0000256" key="2">
    <source>
        <dbReference type="ARBA" id="ARBA00022487"/>
    </source>
</evidence>
<evidence type="ECO:0000256" key="4">
    <source>
        <dbReference type="RuleBase" id="RU361235"/>
    </source>
</evidence>
<feature type="compositionally biased region" description="Polar residues" evidence="5">
    <location>
        <begin position="610"/>
        <end position="627"/>
    </location>
</feature>
<dbReference type="Gene3D" id="3.40.50.1820">
    <property type="entry name" value="alpha/beta hydrolase"/>
    <property type="match status" value="1"/>
</dbReference>
<organism evidence="7 8">
    <name type="scientific">Mesorhabditis belari</name>
    <dbReference type="NCBI Taxonomy" id="2138241"/>
    <lineage>
        <taxon>Eukaryota</taxon>
        <taxon>Metazoa</taxon>
        <taxon>Ecdysozoa</taxon>
        <taxon>Nematoda</taxon>
        <taxon>Chromadorea</taxon>
        <taxon>Rhabditida</taxon>
        <taxon>Rhabditina</taxon>
        <taxon>Rhabditomorpha</taxon>
        <taxon>Rhabditoidea</taxon>
        <taxon>Rhabditidae</taxon>
        <taxon>Mesorhabditinae</taxon>
        <taxon>Mesorhabditis</taxon>
    </lineage>
</organism>
<feature type="region of interest" description="Disordered" evidence="5">
    <location>
        <begin position="607"/>
        <end position="647"/>
    </location>
</feature>
<dbReference type="PANTHER" id="PTHR44590:SF4">
    <property type="entry name" value="CARBOXYLIC ESTER HYDROLASE"/>
    <property type="match status" value="1"/>
</dbReference>
<evidence type="ECO:0000313" key="7">
    <source>
        <dbReference type="Proteomes" id="UP000887575"/>
    </source>
</evidence>
<accession>A0AAF3F2J1</accession>
<reference evidence="8" key="1">
    <citation type="submission" date="2024-02" db="UniProtKB">
        <authorList>
            <consortium name="WormBaseParasite"/>
        </authorList>
    </citation>
    <scope>IDENTIFICATION</scope>
</reference>
<dbReference type="SUPFAM" id="SSF53474">
    <property type="entry name" value="alpha/beta-Hydrolases"/>
    <property type="match status" value="1"/>
</dbReference>
<comment type="similarity">
    <text evidence="1 4">Belongs to the type-B carboxylesterase/lipase family.</text>
</comment>
<keyword evidence="3 4" id="KW-0378">Hydrolase</keyword>
<keyword evidence="7" id="KW-1185">Reference proteome</keyword>
<evidence type="ECO:0000313" key="8">
    <source>
        <dbReference type="WBParaSite" id="MBELARI_LOCUS20737"/>
    </source>
</evidence>
<evidence type="ECO:0000259" key="6">
    <source>
        <dbReference type="Pfam" id="PF00135"/>
    </source>
</evidence>
<sequence>MRLKKKEYSEVQTHNGVVRGQNLIYMPNCNAEIFLGIPYAKPPTDHLRFKKPEPPDSWNGTLKCMKYRDRSVQKDHFIERLLMNRCSEDCLYLNIFAPPIEKNKKYPVFFYIHGGGFMMDSPSRYAPEKLCRQFVARDVLLVTIQYRLGFLGFFSTGDDACPGNMGMFDQVMALDWVKENISAFGGDPNDITVGGQSAGGVSTDLLSLSPYSRTKFHRKICMGGSSFCHWAVAKKEIIVDYCTAKARALGWTRKPEGYTTQKEENYAMIDWLRTIPASKFGATLIGEQCVFEEGRLPLGPVYDEDFLPRNVRDLRDEAPKMASIVGVGQFEALAFAPLGRLRCDEEDIDRMVNVLIEHSKEFDEQEIRNIIKMVYGSHESLIGSKDALAKHYIVMASDIISNHACWRYIKYSQNTDVNTYAYSFDYMSRRMFGLFGLLLPFHGPTHGSEVVYLLDFNLFHSLFQKDKIDMKMGDLTADYFVSFIRTGNPNLHGKMALKEWPPVEQHGSPEKIFSLSQQPAIKNEAWGSRMRHLDRLVEKALWVHELLSSSCQVIKEPSTTPITPIPTPTLVHSKTSATLLTPIQALLLDSPSSKSSTPSCSLPPLSISPFASSNESTRTTSSQNSDVSLLHTPGNSSTSSSSSHRRL</sequence>
<dbReference type="Pfam" id="PF00135">
    <property type="entry name" value="COesterase"/>
    <property type="match status" value="1"/>
</dbReference>
<evidence type="ECO:0000256" key="5">
    <source>
        <dbReference type="SAM" id="MobiDB-lite"/>
    </source>
</evidence>
<dbReference type="EC" id="3.1.1.-" evidence="4"/>
<feature type="compositionally biased region" description="Low complexity" evidence="5">
    <location>
        <begin position="636"/>
        <end position="647"/>
    </location>
</feature>
<dbReference type="PROSITE" id="PS00122">
    <property type="entry name" value="CARBOXYLESTERASE_B_1"/>
    <property type="match status" value="1"/>
</dbReference>
<evidence type="ECO:0000256" key="3">
    <source>
        <dbReference type="ARBA" id="ARBA00022801"/>
    </source>
</evidence>
<dbReference type="InterPro" id="IPR019819">
    <property type="entry name" value="Carboxylesterase_B_CS"/>
</dbReference>
<evidence type="ECO:0000256" key="1">
    <source>
        <dbReference type="ARBA" id="ARBA00005964"/>
    </source>
</evidence>
<dbReference type="PROSITE" id="PS00941">
    <property type="entry name" value="CARBOXYLESTERASE_B_2"/>
    <property type="match status" value="1"/>
</dbReference>
<protein>
    <recommendedName>
        <fullName evidence="4">Carboxylic ester hydrolase</fullName>
        <ecNumber evidence="4">3.1.1.-</ecNumber>
    </recommendedName>
</protein>
<dbReference type="PANTHER" id="PTHR44590">
    <property type="entry name" value="CARBOXYLIC ESTER HYDROLASE-RELATED"/>
    <property type="match status" value="1"/>
</dbReference>